<evidence type="ECO:0000256" key="2">
    <source>
        <dbReference type="SAM" id="Phobius"/>
    </source>
</evidence>
<dbReference type="Proteomes" id="UP001418444">
    <property type="component" value="Unassembled WGS sequence"/>
</dbReference>
<sequence length="222" mass="23149">MTAAPADTVARSGRRARWTPLISVLVLLLLGVLSGVLWAYLTPTAEVTVTDRGMAIPPEESAHLFGGPATFALTALVLGLVCGLTVWFAAPGVRGPIGVGYGVLVALVASGIGLEVGEAVAGRLYPGVDPQQAGTYRVVESLWLSDTGWRSIEMPWLLLICAPGTAALAFLICAAGAGDRAWTRGRPETVEPADGFEQAGDVEQPGDVEQVTGADGAWRTRR</sequence>
<feature type="transmembrane region" description="Helical" evidence="2">
    <location>
        <begin position="97"/>
        <end position="114"/>
    </location>
</feature>
<proteinExistence type="predicted"/>
<evidence type="ECO:0000256" key="1">
    <source>
        <dbReference type="SAM" id="MobiDB-lite"/>
    </source>
</evidence>
<evidence type="ECO:0000313" key="4">
    <source>
        <dbReference type="Proteomes" id="UP001418444"/>
    </source>
</evidence>
<feature type="region of interest" description="Disordered" evidence="1">
    <location>
        <begin position="184"/>
        <end position="222"/>
    </location>
</feature>
<accession>A0ABP7PE85</accession>
<keyword evidence="2" id="KW-1133">Transmembrane helix</keyword>
<name>A0ABP7PE85_9ACTN</name>
<keyword evidence="2" id="KW-0472">Membrane</keyword>
<protein>
    <recommendedName>
        <fullName evidence="5">DUF2567 domain-containing protein</fullName>
    </recommendedName>
</protein>
<feature type="transmembrane region" description="Helical" evidence="2">
    <location>
        <begin position="21"/>
        <end position="41"/>
    </location>
</feature>
<keyword evidence="4" id="KW-1185">Reference proteome</keyword>
<evidence type="ECO:0008006" key="5">
    <source>
        <dbReference type="Google" id="ProtNLM"/>
    </source>
</evidence>
<dbReference type="EMBL" id="BAAAZW010000007">
    <property type="protein sequence ID" value="GAA3964221.1"/>
    <property type="molecule type" value="Genomic_DNA"/>
</dbReference>
<keyword evidence="2" id="KW-0812">Transmembrane</keyword>
<feature type="transmembrane region" description="Helical" evidence="2">
    <location>
        <begin position="156"/>
        <end position="177"/>
    </location>
</feature>
<gene>
    <name evidence="3" type="ORF">GCM10022231_25970</name>
</gene>
<organism evidence="3 4">
    <name type="scientific">Gordonia caeni</name>
    <dbReference type="NCBI Taxonomy" id="1007097"/>
    <lineage>
        <taxon>Bacteria</taxon>
        <taxon>Bacillati</taxon>
        <taxon>Actinomycetota</taxon>
        <taxon>Actinomycetes</taxon>
        <taxon>Mycobacteriales</taxon>
        <taxon>Gordoniaceae</taxon>
        <taxon>Gordonia</taxon>
    </lineage>
</organism>
<feature type="transmembrane region" description="Helical" evidence="2">
    <location>
        <begin position="61"/>
        <end position="90"/>
    </location>
</feature>
<evidence type="ECO:0000313" key="3">
    <source>
        <dbReference type="EMBL" id="GAA3964221.1"/>
    </source>
</evidence>
<dbReference type="RefSeq" id="WP_344784403.1">
    <property type="nucleotide sequence ID" value="NZ_BAAAZW010000007.1"/>
</dbReference>
<dbReference type="Pfam" id="PF10821">
    <property type="entry name" value="DUF2567"/>
    <property type="match status" value="1"/>
</dbReference>
<comment type="caution">
    <text evidence="3">The sequence shown here is derived from an EMBL/GenBank/DDBJ whole genome shotgun (WGS) entry which is preliminary data.</text>
</comment>
<dbReference type="InterPro" id="IPR021213">
    <property type="entry name" value="DUF2567"/>
</dbReference>
<reference evidence="4" key="1">
    <citation type="journal article" date="2019" name="Int. J. Syst. Evol. Microbiol.">
        <title>The Global Catalogue of Microorganisms (GCM) 10K type strain sequencing project: providing services to taxonomists for standard genome sequencing and annotation.</title>
        <authorList>
            <consortium name="The Broad Institute Genomics Platform"/>
            <consortium name="The Broad Institute Genome Sequencing Center for Infectious Disease"/>
            <person name="Wu L."/>
            <person name="Ma J."/>
        </authorList>
    </citation>
    <scope>NUCLEOTIDE SEQUENCE [LARGE SCALE GENOMIC DNA]</scope>
    <source>
        <strain evidence="4">JCM 16923</strain>
    </source>
</reference>